<protein>
    <submittedName>
        <fullName evidence="1">Uncharacterized protein</fullName>
    </submittedName>
</protein>
<dbReference type="EMBL" id="JAVLET010000012">
    <property type="protein sequence ID" value="KAL0466685.1"/>
    <property type="molecule type" value="Genomic_DNA"/>
</dbReference>
<accession>A0ABR3D1W9</accession>
<comment type="caution">
    <text evidence="1">The sequence shown here is derived from an EMBL/GenBank/DDBJ whole genome shotgun (WGS) entry which is preliminary data.</text>
</comment>
<reference evidence="1 2" key="1">
    <citation type="submission" date="2023-09" db="EMBL/GenBank/DDBJ databases">
        <title>Multi-omics analysis of a traditional fermented food reveals byproduct-associated fungal strains for waste-to-food upcycling.</title>
        <authorList>
            <consortium name="Lawrence Berkeley National Laboratory"/>
            <person name="Rekdal V.M."/>
            <person name="Villalobos-Escobedo J.M."/>
            <person name="Rodriguez-Valeron N."/>
            <person name="Garcia M.O."/>
            <person name="Vasquez D.P."/>
            <person name="Damayanti I."/>
            <person name="Sorensen P.M."/>
            <person name="Baidoo E.E."/>
            <person name="De Carvalho A.C."/>
            <person name="Riley R."/>
            <person name="Lipzen A."/>
            <person name="He G."/>
            <person name="Yan M."/>
            <person name="Haridas S."/>
            <person name="Daum C."/>
            <person name="Yoshinaga Y."/>
            <person name="Ng V."/>
            <person name="Grigoriev I.V."/>
            <person name="Munk R."/>
            <person name="Nuraida L."/>
            <person name="Wijaya C.H."/>
            <person name="Morales P.-C."/>
            <person name="Keasling J.D."/>
        </authorList>
    </citation>
    <scope>NUCLEOTIDE SEQUENCE [LARGE SCALE GENOMIC DNA]</scope>
    <source>
        <strain evidence="1 2">FGSC 2613</strain>
    </source>
</reference>
<evidence type="ECO:0000313" key="2">
    <source>
        <dbReference type="Proteomes" id="UP001451303"/>
    </source>
</evidence>
<evidence type="ECO:0000313" key="1">
    <source>
        <dbReference type="EMBL" id="KAL0466685.1"/>
    </source>
</evidence>
<gene>
    <name evidence="1" type="ORF">QR685DRAFT_575293</name>
</gene>
<proteinExistence type="predicted"/>
<keyword evidence="2" id="KW-1185">Reference proteome</keyword>
<name>A0ABR3D1W9_NEUIN</name>
<organism evidence="1 2">
    <name type="scientific">Neurospora intermedia</name>
    <dbReference type="NCBI Taxonomy" id="5142"/>
    <lineage>
        <taxon>Eukaryota</taxon>
        <taxon>Fungi</taxon>
        <taxon>Dikarya</taxon>
        <taxon>Ascomycota</taxon>
        <taxon>Pezizomycotina</taxon>
        <taxon>Sordariomycetes</taxon>
        <taxon>Sordariomycetidae</taxon>
        <taxon>Sordariales</taxon>
        <taxon>Sordariaceae</taxon>
        <taxon>Neurospora</taxon>
    </lineage>
</organism>
<sequence>MHACAAQHFQQLPSYISMLWNPRVKFGALLMGRRVIREFRGKKVCIFPYSSCRLQRGFDGLQSGQQRTSHSPINILQVPRISSISPAIVSPFLFLFLFLSDHLVQRPWSKFLCWIVGAAIFTITKRSWATVNNGEKTANRF</sequence>
<dbReference type="Proteomes" id="UP001451303">
    <property type="component" value="Unassembled WGS sequence"/>
</dbReference>